<dbReference type="AlphaFoldDB" id="A0AAV3U9V8"/>
<evidence type="ECO:0000256" key="3">
    <source>
        <dbReference type="ARBA" id="ARBA00022598"/>
    </source>
</evidence>
<dbReference type="SUPFAM" id="SSF82829">
    <property type="entry name" value="MesJ substrate recognition domain-like"/>
    <property type="match status" value="1"/>
</dbReference>
<evidence type="ECO:0000313" key="9">
    <source>
        <dbReference type="Proteomes" id="UP001409585"/>
    </source>
</evidence>
<dbReference type="NCBIfam" id="TIGR02433">
    <property type="entry name" value="lysidine_TilS_C"/>
    <property type="match status" value="1"/>
</dbReference>
<evidence type="ECO:0000259" key="7">
    <source>
        <dbReference type="SMART" id="SM00977"/>
    </source>
</evidence>
<protein>
    <recommendedName>
        <fullName evidence="7">Lysidine-tRNA(Ile) synthetase C-terminal domain-containing protein</fullName>
    </recommendedName>
</protein>
<keyword evidence="4" id="KW-0819">tRNA processing</keyword>
<dbReference type="Pfam" id="PF09179">
    <property type="entry name" value="TilS"/>
    <property type="match status" value="1"/>
</dbReference>
<dbReference type="Proteomes" id="UP001409585">
    <property type="component" value="Unassembled WGS sequence"/>
</dbReference>
<dbReference type="InterPro" id="IPR011063">
    <property type="entry name" value="TilS/TtcA_N"/>
</dbReference>
<dbReference type="GO" id="GO:0005524">
    <property type="term" value="F:ATP binding"/>
    <property type="evidence" value="ECO:0007669"/>
    <property type="project" value="UniProtKB-KW"/>
</dbReference>
<evidence type="ECO:0000256" key="2">
    <source>
        <dbReference type="ARBA" id="ARBA00022490"/>
    </source>
</evidence>
<keyword evidence="2" id="KW-0963">Cytoplasm</keyword>
<organism evidence="8 9">
    <name type="scientific">Halioxenophilus aromaticivorans</name>
    <dbReference type="NCBI Taxonomy" id="1306992"/>
    <lineage>
        <taxon>Bacteria</taxon>
        <taxon>Pseudomonadati</taxon>
        <taxon>Pseudomonadota</taxon>
        <taxon>Gammaproteobacteria</taxon>
        <taxon>Alteromonadales</taxon>
        <taxon>Alteromonadaceae</taxon>
        <taxon>Halioxenophilus</taxon>
    </lineage>
</organism>
<dbReference type="PANTHER" id="PTHR43033:SF1">
    <property type="entry name" value="TRNA(ILE)-LYSIDINE SYNTHASE-RELATED"/>
    <property type="match status" value="1"/>
</dbReference>
<evidence type="ECO:0000256" key="4">
    <source>
        <dbReference type="ARBA" id="ARBA00022694"/>
    </source>
</evidence>
<keyword evidence="9" id="KW-1185">Reference proteome</keyword>
<dbReference type="GO" id="GO:0005737">
    <property type="term" value="C:cytoplasm"/>
    <property type="evidence" value="ECO:0007669"/>
    <property type="project" value="UniProtKB-SubCell"/>
</dbReference>
<dbReference type="Gene3D" id="1.20.59.20">
    <property type="match status" value="1"/>
</dbReference>
<name>A0AAV3U9V8_9ALTE</name>
<evidence type="ECO:0000313" key="8">
    <source>
        <dbReference type="EMBL" id="GAA4960698.1"/>
    </source>
</evidence>
<evidence type="ECO:0000256" key="1">
    <source>
        <dbReference type="ARBA" id="ARBA00004496"/>
    </source>
</evidence>
<accession>A0AAV3U9V8</accession>
<dbReference type="EMBL" id="BAABLX010000079">
    <property type="protein sequence ID" value="GAA4960698.1"/>
    <property type="molecule type" value="Genomic_DNA"/>
</dbReference>
<dbReference type="InterPro" id="IPR014729">
    <property type="entry name" value="Rossmann-like_a/b/a_fold"/>
</dbReference>
<dbReference type="InterPro" id="IPR012796">
    <property type="entry name" value="Lysidine-tRNA-synth_C"/>
</dbReference>
<keyword evidence="5" id="KW-0547">Nucleotide-binding</keyword>
<dbReference type="GO" id="GO:0008033">
    <property type="term" value="P:tRNA processing"/>
    <property type="evidence" value="ECO:0007669"/>
    <property type="project" value="UniProtKB-KW"/>
</dbReference>
<dbReference type="SUPFAM" id="SSF56037">
    <property type="entry name" value="PheT/TilS domain"/>
    <property type="match status" value="1"/>
</dbReference>
<dbReference type="InterPro" id="IPR015262">
    <property type="entry name" value="tRNA_Ile_lys_synt_subst-bd"/>
</dbReference>
<dbReference type="InterPro" id="IPR012094">
    <property type="entry name" value="tRNA_Ile_lys_synt"/>
</dbReference>
<dbReference type="GO" id="GO:0016879">
    <property type="term" value="F:ligase activity, forming carbon-nitrogen bonds"/>
    <property type="evidence" value="ECO:0007669"/>
    <property type="project" value="InterPro"/>
</dbReference>
<dbReference type="Pfam" id="PF01171">
    <property type="entry name" value="ATP_bind_3"/>
    <property type="match status" value="1"/>
</dbReference>
<dbReference type="PANTHER" id="PTHR43033">
    <property type="entry name" value="TRNA(ILE)-LYSIDINE SYNTHASE-RELATED"/>
    <property type="match status" value="1"/>
</dbReference>
<proteinExistence type="predicted"/>
<reference evidence="9" key="1">
    <citation type="journal article" date="2019" name="Int. J. Syst. Evol. Microbiol.">
        <title>The Global Catalogue of Microorganisms (GCM) 10K type strain sequencing project: providing services to taxonomists for standard genome sequencing and annotation.</title>
        <authorList>
            <consortium name="The Broad Institute Genomics Platform"/>
            <consortium name="The Broad Institute Genome Sequencing Center for Infectious Disease"/>
            <person name="Wu L."/>
            <person name="Ma J."/>
        </authorList>
    </citation>
    <scope>NUCLEOTIDE SEQUENCE [LARGE SCALE GENOMIC DNA]</scope>
    <source>
        <strain evidence="9">JCM 19134</strain>
    </source>
</reference>
<dbReference type="Gene3D" id="3.40.50.620">
    <property type="entry name" value="HUPs"/>
    <property type="match status" value="1"/>
</dbReference>
<evidence type="ECO:0000256" key="6">
    <source>
        <dbReference type="ARBA" id="ARBA00022840"/>
    </source>
</evidence>
<keyword evidence="3" id="KW-0436">Ligase</keyword>
<dbReference type="SUPFAM" id="SSF52402">
    <property type="entry name" value="Adenine nucleotide alpha hydrolases-like"/>
    <property type="match status" value="1"/>
</dbReference>
<dbReference type="SMART" id="SM00977">
    <property type="entry name" value="TilS_C"/>
    <property type="match status" value="1"/>
</dbReference>
<evidence type="ECO:0000256" key="5">
    <source>
        <dbReference type="ARBA" id="ARBA00022741"/>
    </source>
</evidence>
<comment type="subcellular location">
    <subcellularLocation>
        <location evidence="1">Cytoplasm</location>
    </subcellularLocation>
</comment>
<keyword evidence="6" id="KW-0067">ATP-binding</keyword>
<sequence length="296" mass="33347">MQRQLGEGTLYRPWLGVDQAVIKHYAEQQQLSWVDDPSNAQVDFDRNFLRHTVIPSIEQRWPNARQAMARTAELCRDTETLMADLAQIDCQRLSVRQERLGVSMCRAELVALSGARQANIIRHLCIANGITVPAHSHWLQIEDQILATEVQDGNGALVRWRGGACSAYRGRIYLLPGLPEHLNQEVNWDGQSPLVIDSVCRLSLEPGGQLNWDGQPLCIRPRQPGMRSKPAGRGHSQALKKLLQEHQLEPWLRHSVPLVYQQQSLKAVADVWVETGATTDQSGAGMRLVWQPLVDR</sequence>
<dbReference type="Pfam" id="PF11734">
    <property type="entry name" value="TilS_C"/>
    <property type="match status" value="1"/>
</dbReference>
<feature type="domain" description="Lysidine-tRNA(Ile) synthetase C-terminal" evidence="7">
    <location>
        <begin position="217"/>
        <end position="290"/>
    </location>
</feature>
<gene>
    <name evidence="8" type="ORF">GCM10025791_47630</name>
</gene>
<comment type="caution">
    <text evidence="8">The sequence shown here is derived from an EMBL/GenBank/DDBJ whole genome shotgun (WGS) entry which is preliminary data.</text>
</comment>